<keyword evidence="7" id="KW-1185">Reference proteome</keyword>
<dbReference type="SUPFAM" id="SSF53335">
    <property type="entry name" value="S-adenosyl-L-methionine-dependent methyltransferases"/>
    <property type="match status" value="1"/>
</dbReference>
<dbReference type="GO" id="GO:0008168">
    <property type="term" value="F:methyltransferase activity"/>
    <property type="evidence" value="ECO:0007669"/>
    <property type="project" value="UniProtKB-KW"/>
</dbReference>
<dbReference type="GO" id="GO:0032259">
    <property type="term" value="P:methylation"/>
    <property type="evidence" value="ECO:0007669"/>
    <property type="project" value="UniProtKB-KW"/>
</dbReference>
<comment type="pathway">
    <text evidence="5">Quinol/quinone metabolism; menaquinone biosynthesis; menaquinol from 1,4-dihydroxy-2-naphthoate: step 2/2.</text>
</comment>
<comment type="catalytic activity">
    <reaction evidence="5">
        <text>a 2-demethylmenaquinol + S-adenosyl-L-methionine = a menaquinol + S-adenosyl-L-homocysteine + H(+)</text>
        <dbReference type="Rhea" id="RHEA:42640"/>
        <dbReference type="Rhea" id="RHEA-COMP:9539"/>
        <dbReference type="Rhea" id="RHEA-COMP:9563"/>
        <dbReference type="ChEBI" id="CHEBI:15378"/>
        <dbReference type="ChEBI" id="CHEBI:18151"/>
        <dbReference type="ChEBI" id="CHEBI:55437"/>
        <dbReference type="ChEBI" id="CHEBI:57856"/>
        <dbReference type="ChEBI" id="CHEBI:59789"/>
        <dbReference type="EC" id="2.1.1.163"/>
    </reaction>
</comment>
<reference evidence="6 7" key="1">
    <citation type="submission" date="2020-05" db="EMBL/GenBank/DDBJ databases">
        <title>Distinct polysaccharide utilization as determinants for interspecies competition between intestinal Prevotella spp.</title>
        <authorList>
            <person name="Galvez E.J.C."/>
            <person name="Iljazovic A."/>
            <person name="Strowig T."/>
        </authorList>
    </citation>
    <scope>NUCLEOTIDE SEQUENCE [LARGE SCALE GENOMIC DNA]</scope>
    <source>
        <strain evidence="6 7">PMUR</strain>
    </source>
</reference>
<feature type="binding site" evidence="5">
    <location>
        <begin position="117"/>
        <end position="118"/>
    </location>
    <ligand>
        <name>S-adenosyl-L-methionine</name>
        <dbReference type="ChEBI" id="CHEBI:59789"/>
    </ligand>
</feature>
<keyword evidence="3 5" id="KW-0808">Transferase</keyword>
<feature type="binding site" evidence="5">
    <location>
        <position position="89"/>
    </location>
    <ligand>
        <name>S-adenosyl-L-methionine</name>
        <dbReference type="ChEBI" id="CHEBI:59789"/>
    </ligand>
</feature>
<comment type="caution">
    <text evidence="5">Lacks conserved residue(s) required for the propagation of feature annotation.</text>
</comment>
<proteinExistence type="inferred from homology"/>
<dbReference type="PROSITE" id="PS01183">
    <property type="entry name" value="UBIE_1"/>
    <property type="match status" value="1"/>
</dbReference>
<comment type="function">
    <text evidence="5">Methyltransferase required for the conversion of demethylmenaquinol (DMKH2) to menaquinol (MKH2).</text>
</comment>
<protein>
    <recommendedName>
        <fullName evidence="5">Demethylmenaquinone methyltransferase</fullName>
        <ecNumber evidence="5">2.1.1.163</ecNumber>
    </recommendedName>
</protein>
<comment type="caution">
    <text evidence="6">The sequence shown here is derived from an EMBL/GenBank/DDBJ whole genome shotgun (WGS) entry which is preliminary data.</text>
</comment>
<keyword evidence="4 5" id="KW-0949">S-adenosyl-L-methionine</keyword>
<gene>
    <name evidence="6" type="primary">ubiE</name>
    <name evidence="5" type="synonym">menG</name>
    <name evidence="6" type="ORF">HPS56_03550</name>
</gene>
<dbReference type="NCBIfam" id="TIGR01934">
    <property type="entry name" value="MenG_MenH_UbiE"/>
    <property type="match status" value="1"/>
</dbReference>
<dbReference type="InterPro" id="IPR029063">
    <property type="entry name" value="SAM-dependent_MTases_sf"/>
</dbReference>
<keyword evidence="1 5" id="KW-0474">Menaquinone biosynthesis</keyword>
<name>A0ABX2AMM2_9BACT</name>
<dbReference type="InterPro" id="IPR004033">
    <property type="entry name" value="UbiE/COQ5_MeTrFase"/>
</dbReference>
<dbReference type="PANTHER" id="PTHR43591:SF24">
    <property type="entry name" value="2-METHOXY-6-POLYPRENYL-1,4-BENZOQUINOL METHYLASE, MITOCHONDRIAL"/>
    <property type="match status" value="1"/>
</dbReference>
<feature type="binding site" evidence="5">
    <location>
        <position position="69"/>
    </location>
    <ligand>
        <name>S-adenosyl-L-methionine</name>
        <dbReference type="ChEBI" id="CHEBI:59789"/>
    </ligand>
</feature>
<dbReference type="InterPro" id="IPR023576">
    <property type="entry name" value="UbiE/COQ5_MeTrFase_CS"/>
</dbReference>
<dbReference type="PROSITE" id="PS51608">
    <property type="entry name" value="SAM_MT_UBIE"/>
    <property type="match status" value="1"/>
</dbReference>
<evidence type="ECO:0000256" key="1">
    <source>
        <dbReference type="ARBA" id="ARBA00022428"/>
    </source>
</evidence>
<evidence type="ECO:0000256" key="4">
    <source>
        <dbReference type="ARBA" id="ARBA00022691"/>
    </source>
</evidence>
<dbReference type="Gene3D" id="3.40.50.150">
    <property type="entry name" value="Vaccinia Virus protein VP39"/>
    <property type="match status" value="1"/>
</dbReference>
<dbReference type="PANTHER" id="PTHR43591">
    <property type="entry name" value="METHYLTRANSFERASE"/>
    <property type="match status" value="1"/>
</dbReference>
<evidence type="ECO:0000256" key="3">
    <source>
        <dbReference type="ARBA" id="ARBA00022679"/>
    </source>
</evidence>
<dbReference type="HAMAP" id="MF_01813">
    <property type="entry name" value="MenG_UbiE_methyltr"/>
    <property type="match status" value="1"/>
</dbReference>
<evidence type="ECO:0000256" key="2">
    <source>
        <dbReference type="ARBA" id="ARBA00022603"/>
    </source>
</evidence>
<evidence type="ECO:0000256" key="5">
    <source>
        <dbReference type="HAMAP-Rule" id="MF_01813"/>
    </source>
</evidence>
<dbReference type="CDD" id="cd02440">
    <property type="entry name" value="AdoMet_MTases"/>
    <property type="match status" value="1"/>
</dbReference>
<dbReference type="RefSeq" id="WP_172273923.1">
    <property type="nucleotide sequence ID" value="NZ_CASGMU010000002.1"/>
</dbReference>
<evidence type="ECO:0000313" key="6">
    <source>
        <dbReference type="EMBL" id="NPD91435.1"/>
    </source>
</evidence>
<dbReference type="EC" id="2.1.1.163" evidence="5"/>
<organism evidence="6 7">
    <name type="scientific">Xylanibacter muris</name>
    <dbReference type="NCBI Taxonomy" id="2736290"/>
    <lineage>
        <taxon>Bacteria</taxon>
        <taxon>Pseudomonadati</taxon>
        <taxon>Bacteroidota</taxon>
        <taxon>Bacteroidia</taxon>
        <taxon>Bacteroidales</taxon>
        <taxon>Prevotellaceae</taxon>
        <taxon>Xylanibacter</taxon>
    </lineage>
</organism>
<keyword evidence="2 5" id="KW-0489">Methyltransferase</keyword>
<dbReference type="Pfam" id="PF01209">
    <property type="entry name" value="Ubie_methyltran"/>
    <property type="match status" value="1"/>
</dbReference>
<comment type="similarity">
    <text evidence="5">Belongs to the class I-like SAM-binding methyltransferase superfamily. MenG/UbiE family.</text>
</comment>
<dbReference type="EMBL" id="JABKKF010000002">
    <property type="protein sequence ID" value="NPD91435.1"/>
    <property type="molecule type" value="Genomic_DNA"/>
</dbReference>
<dbReference type="NCBIfam" id="NF001244">
    <property type="entry name" value="PRK00216.1-5"/>
    <property type="match status" value="1"/>
</dbReference>
<sequence length="246" mass="27982">MYEQEKIKPYNHHEGKGRQVEKMFDNIAPSYDKLNHWLSWNIDKGWRRKAIKKLATADPKSILDVATGTGDFAIMAAKSLPCAKVTGSDISEGMMRFGAEKATREKLDDRIKFVREDCMNLSFPEETFDAVTATFGIRNFPDLDKGLKEMCRILKPGGHLCVLELTEPVRFPMRQLFRIYSRIVLPFIGKLISKDNSAYTYLSATIEAFPQGETMMGILKKAGFVNTSFKRLTLGICTMYWAEKGK</sequence>
<accession>A0ABX2AMM2</accession>
<dbReference type="Proteomes" id="UP000714420">
    <property type="component" value="Unassembled WGS sequence"/>
</dbReference>
<evidence type="ECO:0000313" key="7">
    <source>
        <dbReference type="Proteomes" id="UP000714420"/>
    </source>
</evidence>